<evidence type="ECO:0000313" key="2">
    <source>
        <dbReference type="EMBL" id="VAV91914.1"/>
    </source>
</evidence>
<dbReference type="InterPro" id="IPR036249">
    <property type="entry name" value="Thioredoxin-like_sf"/>
</dbReference>
<dbReference type="Gene3D" id="3.40.30.10">
    <property type="entry name" value="Glutaredoxin"/>
    <property type="match status" value="1"/>
</dbReference>
<evidence type="ECO:0000259" key="1">
    <source>
        <dbReference type="PROSITE" id="PS51352"/>
    </source>
</evidence>
<dbReference type="AlphaFoldDB" id="A0A3B0REW6"/>
<dbReference type="SUPFAM" id="SSF52833">
    <property type="entry name" value="Thioredoxin-like"/>
    <property type="match status" value="1"/>
</dbReference>
<feature type="domain" description="Thioredoxin" evidence="1">
    <location>
        <begin position="24"/>
        <end position="164"/>
    </location>
</feature>
<gene>
    <name evidence="2" type="ORF">MNBD_ACTINO01-1902</name>
</gene>
<dbReference type="PROSITE" id="PS51352">
    <property type="entry name" value="THIOREDOXIN_2"/>
    <property type="match status" value="1"/>
</dbReference>
<dbReference type="Pfam" id="PF08534">
    <property type="entry name" value="Redoxin"/>
    <property type="match status" value="1"/>
</dbReference>
<sequence>MGLPVIALIGVMVLGGGDDTTADSAIGATAPDFTLPATDGSTQSLDAVLANGDALLYFSMGPGCDGCFHQIPEIEEALATKGITLVPVMVDPAPQVTAETDRFGISTPILIDLDRSVSEAYGMIGIYGHQGRPSHSFALVNQDREIVWLKHYAEMFVPLDSLLADIGDAT</sequence>
<dbReference type="InterPro" id="IPR013740">
    <property type="entry name" value="Redoxin"/>
</dbReference>
<dbReference type="InterPro" id="IPR013766">
    <property type="entry name" value="Thioredoxin_domain"/>
</dbReference>
<dbReference type="GO" id="GO:0016491">
    <property type="term" value="F:oxidoreductase activity"/>
    <property type="evidence" value="ECO:0007669"/>
    <property type="project" value="InterPro"/>
</dbReference>
<organism evidence="2">
    <name type="scientific">hydrothermal vent metagenome</name>
    <dbReference type="NCBI Taxonomy" id="652676"/>
    <lineage>
        <taxon>unclassified sequences</taxon>
        <taxon>metagenomes</taxon>
        <taxon>ecological metagenomes</taxon>
    </lineage>
</organism>
<name>A0A3B0REW6_9ZZZZ</name>
<protein>
    <recommendedName>
        <fullName evidence="1">Thioredoxin domain-containing protein</fullName>
    </recommendedName>
</protein>
<reference evidence="2" key="1">
    <citation type="submission" date="2018-06" db="EMBL/GenBank/DDBJ databases">
        <authorList>
            <person name="Zhirakovskaya E."/>
        </authorList>
    </citation>
    <scope>NUCLEOTIDE SEQUENCE</scope>
</reference>
<accession>A0A3B0REW6</accession>
<dbReference type="EMBL" id="UOEI01000073">
    <property type="protein sequence ID" value="VAV91914.1"/>
    <property type="molecule type" value="Genomic_DNA"/>
</dbReference>
<proteinExistence type="predicted"/>